<sequence length="224" mass="24636">MITDFDALITSFLVVVLGEMGDKTQLLGMAFATRFKARTVLAAVFGATVFNHLFAVILGGYLTRLIPMSTIQLLAAISFVFFGLWTFRGDTLEGEDKKDYFNPFLTVFIAFFIAEMGDKTQLATIALAAKYQNIFTVLLASTAGMMVSNIIGIVIGVVMGKKIPERSVKLFSGAIFILFGYIGIYTSLSIPLQKWAALAVISLMVFGYMVYLRREVAKKAASER</sequence>
<evidence type="ECO:0000313" key="7">
    <source>
        <dbReference type="EMBL" id="MCR6546358.1"/>
    </source>
</evidence>
<comment type="caution">
    <text evidence="7">The sequence shown here is derived from an EMBL/GenBank/DDBJ whole genome shotgun (WGS) entry which is preliminary data.</text>
</comment>
<keyword evidence="4 6" id="KW-1133">Transmembrane helix</keyword>
<evidence type="ECO:0000256" key="3">
    <source>
        <dbReference type="ARBA" id="ARBA00022692"/>
    </source>
</evidence>
<evidence type="ECO:0000256" key="2">
    <source>
        <dbReference type="ARBA" id="ARBA00009190"/>
    </source>
</evidence>
<protein>
    <recommendedName>
        <fullName evidence="6">GDT1 family protein</fullName>
    </recommendedName>
</protein>
<gene>
    <name evidence="7" type="ORF">NVS47_12705</name>
</gene>
<evidence type="ECO:0000256" key="6">
    <source>
        <dbReference type="RuleBase" id="RU365102"/>
    </source>
</evidence>
<feature type="transmembrane region" description="Helical" evidence="6">
    <location>
        <begin position="99"/>
        <end position="114"/>
    </location>
</feature>
<dbReference type="EMBL" id="JANPWE010000006">
    <property type="protein sequence ID" value="MCR6546358.1"/>
    <property type="molecule type" value="Genomic_DNA"/>
</dbReference>
<keyword evidence="3 6" id="KW-0812">Transmembrane</keyword>
<keyword evidence="5 6" id="KW-0472">Membrane</keyword>
<dbReference type="InterPro" id="IPR001727">
    <property type="entry name" value="GDT1-like"/>
</dbReference>
<keyword evidence="8" id="KW-1185">Reference proteome</keyword>
<comment type="similarity">
    <text evidence="2 6">Belongs to the GDT1 family.</text>
</comment>
<evidence type="ECO:0000256" key="1">
    <source>
        <dbReference type="ARBA" id="ARBA00004141"/>
    </source>
</evidence>
<reference evidence="7 8" key="1">
    <citation type="submission" date="2022-08" db="EMBL/GenBank/DDBJ databases">
        <title>Proteogenomics of the novel Dehalobacterium formicoaceticum strain EZ94 highlights a key role of methyltransferases during anaerobic dichloromethane degradation.</title>
        <authorList>
            <person name="Wasmund K."/>
        </authorList>
    </citation>
    <scope>NUCLEOTIDE SEQUENCE [LARGE SCALE GENOMIC DNA]</scope>
    <source>
        <strain evidence="7 8">EZ94</strain>
    </source>
</reference>
<dbReference type="Proteomes" id="UP001524944">
    <property type="component" value="Unassembled WGS sequence"/>
</dbReference>
<name>A0ABT1Y648_9FIRM</name>
<organism evidence="7 8">
    <name type="scientific">Dehalobacterium formicoaceticum</name>
    <dbReference type="NCBI Taxonomy" id="51515"/>
    <lineage>
        <taxon>Bacteria</taxon>
        <taxon>Bacillati</taxon>
        <taxon>Bacillota</taxon>
        <taxon>Clostridia</taxon>
        <taxon>Eubacteriales</taxon>
        <taxon>Peptococcaceae</taxon>
        <taxon>Dehalobacterium</taxon>
    </lineage>
</organism>
<comment type="subcellular location">
    <subcellularLocation>
        <location evidence="1 6">Membrane</location>
        <topology evidence="1 6">Multi-pass membrane protein</topology>
    </subcellularLocation>
</comment>
<feature type="transmembrane region" description="Helical" evidence="6">
    <location>
        <begin position="194"/>
        <end position="212"/>
    </location>
</feature>
<evidence type="ECO:0000256" key="4">
    <source>
        <dbReference type="ARBA" id="ARBA00022989"/>
    </source>
</evidence>
<dbReference type="Pfam" id="PF01169">
    <property type="entry name" value="GDT1"/>
    <property type="match status" value="2"/>
</dbReference>
<feature type="transmembrane region" description="Helical" evidence="6">
    <location>
        <begin position="134"/>
        <end position="158"/>
    </location>
</feature>
<dbReference type="PANTHER" id="PTHR12608">
    <property type="entry name" value="TRANSMEMBRANE PROTEIN HTP-1 RELATED"/>
    <property type="match status" value="1"/>
</dbReference>
<feature type="transmembrane region" description="Helical" evidence="6">
    <location>
        <begin position="68"/>
        <end position="87"/>
    </location>
</feature>
<feature type="transmembrane region" description="Helical" evidence="6">
    <location>
        <begin position="39"/>
        <end position="62"/>
    </location>
</feature>
<dbReference type="RefSeq" id="WP_257913839.1">
    <property type="nucleotide sequence ID" value="NZ_JANPWE010000006.1"/>
</dbReference>
<feature type="transmembrane region" description="Helical" evidence="6">
    <location>
        <begin position="170"/>
        <end position="188"/>
    </location>
</feature>
<dbReference type="PANTHER" id="PTHR12608:SF1">
    <property type="entry name" value="TRANSMEMBRANE PROTEIN 165"/>
    <property type="match status" value="1"/>
</dbReference>
<proteinExistence type="inferred from homology"/>
<accession>A0ABT1Y648</accession>
<evidence type="ECO:0000313" key="8">
    <source>
        <dbReference type="Proteomes" id="UP001524944"/>
    </source>
</evidence>
<evidence type="ECO:0000256" key="5">
    <source>
        <dbReference type="ARBA" id="ARBA00023136"/>
    </source>
</evidence>